<evidence type="ECO:0000313" key="2">
    <source>
        <dbReference type="EMBL" id="KAH8020127.1"/>
    </source>
</evidence>
<name>A0A9J6DDF0_RHIMP</name>
<feature type="region of interest" description="Disordered" evidence="1">
    <location>
        <begin position="74"/>
        <end position="106"/>
    </location>
</feature>
<evidence type="ECO:0000313" key="3">
    <source>
        <dbReference type="Proteomes" id="UP000821866"/>
    </source>
</evidence>
<reference evidence="2" key="1">
    <citation type="journal article" date="2020" name="Cell">
        <title>Large-Scale Comparative Analyses of Tick Genomes Elucidate Their Genetic Diversity and Vector Capacities.</title>
        <authorList>
            <consortium name="Tick Genome and Microbiome Consortium (TIGMIC)"/>
            <person name="Jia N."/>
            <person name="Wang J."/>
            <person name="Shi W."/>
            <person name="Du L."/>
            <person name="Sun Y."/>
            <person name="Zhan W."/>
            <person name="Jiang J.F."/>
            <person name="Wang Q."/>
            <person name="Zhang B."/>
            <person name="Ji P."/>
            <person name="Bell-Sakyi L."/>
            <person name="Cui X.M."/>
            <person name="Yuan T.T."/>
            <person name="Jiang B.G."/>
            <person name="Yang W.F."/>
            <person name="Lam T.T."/>
            <person name="Chang Q.C."/>
            <person name="Ding S.J."/>
            <person name="Wang X.J."/>
            <person name="Zhu J.G."/>
            <person name="Ruan X.D."/>
            <person name="Zhao L."/>
            <person name="Wei J.T."/>
            <person name="Ye R.Z."/>
            <person name="Que T.C."/>
            <person name="Du C.H."/>
            <person name="Zhou Y.H."/>
            <person name="Cheng J.X."/>
            <person name="Dai P.F."/>
            <person name="Guo W.B."/>
            <person name="Han X.H."/>
            <person name="Huang E.J."/>
            <person name="Li L.F."/>
            <person name="Wei W."/>
            <person name="Gao Y.C."/>
            <person name="Liu J.Z."/>
            <person name="Shao H.Z."/>
            <person name="Wang X."/>
            <person name="Wang C.C."/>
            <person name="Yang T.C."/>
            <person name="Huo Q.B."/>
            <person name="Li W."/>
            <person name="Chen H.Y."/>
            <person name="Chen S.E."/>
            <person name="Zhou L.G."/>
            <person name="Ni X.B."/>
            <person name="Tian J.H."/>
            <person name="Sheng Y."/>
            <person name="Liu T."/>
            <person name="Pan Y.S."/>
            <person name="Xia L.Y."/>
            <person name="Li J."/>
            <person name="Zhao F."/>
            <person name="Cao W.C."/>
        </authorList>
    </citation>
    <scope>NUCLEOTIDE SEQUENCE</scope>
    <source>
        <strain evidence="2">Rmic-2018</strain>
    </source>
</reference>
<dbReference type="AlphaFoldDB" id="A0A9J6DDF0"/>
<proteinExistence type="predicted"/>
<feature type="compositionally biased region" description="Polar residues" evidence="1">
    <location>
        <begin position="1"/>
        <end position="10"/>
    </location>
</feature>
<feature type="region of interest" description="Disordered" evidence="1">
    <location>
        <begin position="1"/>
        <end position="51"/>
    </location>
</feature>
<evidence type="ECO:0000256" key="1">
    <source>
        <dbReference type="SAM" id="MobiDB-lite"/>
    </source>
</evidence>
<reference evidence="2" key="2">
    <citation type="submission" date="2021-09" db="EMBL/GenBank/DDBJ databases">
        <authorList>
            <person name="Jia N."/>
            <person name="Wang J."/>
            <person name="Shi W."/>
            <person name="Du L."/>
            <person name="Sun Y."/>
            <person name="Zhan W."/>
            <person name="Jiang J."/>
            <person name="Wang Q."/>
            <person name="Zhang B."/>
            <person name="Ji P."/>
            <person name="Sakyi L.B."/>
            <person name="Cui X."/>
            <person name="Yuan T."/>
            <person name="Jiang B."/>
            <person name="Yang W."/>
            <person name="Lam T.T.-Y."/>
            <person name="Chang Q."/>
            <person name="Ding S."/>
            <person name="Wang X."/>
            <person name="Zhu J."/>
            <person name="Ruan X."/>
            <person name="Zhao L."/>
            <person name="Wei J."/>
            <person name="Que T."/>
            <person name="Du C."/>
            <person name="Cheng J."/>
            <person name="Dai P."/>
            <person name="Han X."/>
            <person name="Huang E."/>
            <person name="Gao Y."/>
            <person name="Liu J."/>
            <person name="Shao H."/>
            <person name="Ye R."/>
            <person name="Li L."/>
            <person name="Wei W."/>
            <person name="Wang X."/>
            <person name="Wang C."/>
            <person name="Huo Q."/>
            <person name="Li W."/>
            <person name="Guo W."/>
            <person name="Chen H."/>
            <person name="Chen S."/>
            <person name="Zhou L."/>
            <person name="Zhou L."/>
            <person name="Ni X."/>
            <person name="Tian J."/>
            <person name="Zhou Y."/>
            <person name="Sheng Y."/>
            <person name="Liu T."/>
            <person name="Pan Y."/>
            <person name="Xia L."/>
            <person name="Li J."/>
            <person name="Zhao F."/>
            <person name="Cao W."/>
        </authorList>
    </citation>
    <scope>NUCLEOTIDE SEQUENCE</scope>
    <source>
        <strain evidence="2">Rmic-2018</strain>
        <tissue evidence="2">Larvae</tissue>
    </source>
</reference>
<keyword evidence="3" id="KW-1185">Reference proteome</keyword>
<protein>
    <submittedName>
        <fullName evidence="2">Uncharacterized protein</fullName>
    </submittedName>
</protein>
<dbReference type="Proteomes" id="UP000821866">
    <property type="component" value="Chromosome 8"/>
</dbReference>
<organism evidence="2 3">
    <name type="scientific">Rhipicephalus microplus</name>
    <name type="common">Cattle tick</name>
    <name type="synonym">Boophilus microplus</name>
    <dbReference type="NCBI Taxonomy" id="6941"/>
    <lineage>
        <taxon>Eukaryota</taxon>
        <taxon>Metazoa</taxon>
        <taxon>Ecdysozoa</taxon>
        <taxon>Arthropoda</taxon>
        <taxon>Chelicerata</taxon>
        <taxon>Arachnida</taxon>
        <taxon>Acari</taxon>
        <taxon>Parasitiformes</taxon>
        <taxon>Ixodida</taxon>
        <taxon>Ixodoidea</taxon>
        <taxon>Ixodidae</taxon>
        <taxon>Rhipicephalinae</taxon>
        <taxon>Rhipicephalus</taxon>
        <taxon>Boophilus</taxon>
    </lineage>
</organism>
<sequence>MRTSNGTSGATVEGVLGQPSKTAARLVRPRTWSGPGAAKDAPRARARPALSRGEKGCLFSVRPLVGRRCTAAAHWRSGEESPRQAHRPRSDVPPSWARGRPTSCGARAPQCQRLLWHGRSSATTRAKQRPGPPHRIPAGLGSSPLDYRAAAALDCAPLADSDRCVCLRVFGRPRQPAARYEASPKHLARAGGAFSALACLEKARPNIFDRVENIGPMYDR</sequence>
<feature type="region of interest" description="Disordered" evidence="1">
    <location>
        <begin position="119"/>
        <end position="141"/>
    </location>
</feature>
<gene>
    <name evidence="2" type="ORF">HPB51_024932</name>
</gene>
<comment type="caution">
    <text evidence="2">The sequence shown here is derived from an EMBL/GenBank/DDBJ whole genome shotgun (WGS) entry which is preliminary data.</text>
</comment>
<dbReference type="EMBL" id="JABSTU010000010">
    <property type="protein sequence ID" value="KAH8020127.1"/>
    <property type="molecule type" value="Genomic_DNA"/>
</dbReference>
<accession>A0A9J6DDF0</accession>